<proteinExistence type="predicted"/>
<keyword evidence="2" id="KW-1185">Reference proteome</keyword>
<dbReference type="EMBL" id="SOAU01000001">
    <property type="protein sequence ID" value="TDT14686.1"/>
    <property type="molecule type" value="Genomic_DNA"/>
</dbReference>
<evidence type="ECO:0008006" key="3">
    <source>
        <dbReference type="Google" id="ProtNLM"/>
    </source>
</evidence>
<accession>A0A4R7HWX8</accession>
<evidence type="ECO:0000313" key="2">
    <source>
        <dbReference type="Proteomes" id="UP000294558"/>
    </source>
</evidence>
<organism evidence="1 2">
    <name type="scientific">Ilumatobacter fluminis</name>
    <dbReference type="NCBI Taxonomy" id="467091"/>
    <lineage>
        <taxon>Bacteria</taxon>
        <taxon>Bacillati</taxon>
        <taxon>Actinomycetota</taxon>
        <taxon>Acidimicrobiia</taxon>
        <taxon>Acidimicrobiales</taxon>
        <taxon>Ilumatobacteraceae</taxon>
        <taxon>Ilumatobacter</taxon>
    </lineage>
</organism>
<name>A0A4R7HWX8_9ACTN</name>
<dbReference type="Proteomes" id="UP000294558">
    <property type="component" value="Unassembled WGS sequence"/>
</dbReference>
<comment type="caution">
    <text evidence="1">The sequence shown here is derived from an EMBL/GenBank/DDBJ whole genome shotgun (WGS) entry which is preliminary data.</text>
</comment>
<reference evidence="1 2" key="1">
    <citation type="submission" date="2019-03" db="EMBL/GenBank/DDBJ databases">
        <title>Sequencing the genomes of 1000 actinobacteria strains.</title>
        <authorList>
            <person name="Klenk H.-P."/>
        </authorList>
    </citation>
    <scope>NUCLEOTIDE SEQUENCE [LARGE SCALE GENOMIC DNA]</scope>
    <source>
        <strain evidence="1 2">DSM 18936</strain>
    </source>
</reference>
<dbReference type="RefSeq" id="WP_133867213.1">
    <property type="nucleotide sequence ID" value="NZ_SOAU01000001.1"/>
</dbReference>
<gene>
    <name evidence="1" type="ORF">BDK89_0241</name>
</gene>
<sequence>MIELRVGDLPAEVWPSPKDNIPERRRADLHDDLWELVRDGFAPIADVVDDADVEKFLLGAEVGIYLFEQGRCRAVFMVDAIELAAGRVLYLALAAVHSSLRGSGFYLPMVLLRMALGRAWHCTWWATRTANPIVAETFGRFDPYPWRDDRASQAAAAELGAELRARFSVGDTPAPHEFDVRTGVLTAAYPIALYDSLPAGGGPRVRDHFARHLELERGDALLLLGPLDDAIDQLAPRCDELLGRPFPSLLDSLASLHPEP</sequence>
<dbReference type="AlphaFoldDB" id="A0A4R7HWX8"/>
<protein>
    <recommendedName>
        <fullName evidence="3">N-acetyltransferase domain-containing protein</fullName>
    </recommendedName>
</protein>
<evidence type="ECO:0000313" key="1">
    <source>
        <dbReference type="EMBL" id="TDT14686.1"/>
    </source>
</evidence>